<sequence>MSDLTDQTNERKLESAAALSLSKPVNNTRFRRFLVLASIKIVKHFRRNNGVLNISSGICVKYGQLKTLAEASAMKFIGEHTSIPVPKTYCSFVHKGRTYIVMEMIRGDYMGRGWVYRTPESKARIHSQLRDMIAEMRRLVPTTSRIANVDGGILLDGRIMGPMQFGPFENTNEFHRYLRGGLHEHSSKYPEGVNELIDWHDGPWPAPPVFTHGDLSSLNILADGDKVVGIVDWETAGCIPPIGSIRQRCTSIRETCFGRKRLTNSWIQYPPRKLWRRFGKDTLGIAEPRSTLPKPTTTW</sequence>
<protein>
    <recommendedName>
        <fullName evidence="1">Aminoglycoside phosphotransferase domain-containing protein</fullName>
    </recommendedName>
</protein>
<dbReference type="InterPro" id="IPR002575">
    <property type="entry name" value="Aminoglycoside_PTrfase"/>
</dbReference>
<dbReference type="Pfam" id="PF01636">
    <property type="entry name" value="APH"/>
    <property type="match status" value="1"/>
</dbReference>
<feature type="domain" description="Aminoglycoside phosphotransferase" evidence="1">
    <location>
        <begin position="68"/>
        <end position="242"/>
    </location>
</feature>
<dbReference type="STRING" id="1432307.W9CBI9"/>
<evidence type="ECO:0000259" key="1">
    <source>
        <dbReference type="Pfam" id="PF01636"/>
    </source>
</evidence>
<gene>
    <name evidence="2" type="ORF">SBOR_6420</name>
</gene>
<dbReference type="InterPro" id="IPR051678">
    <property type="entry name" value="AGP_Transferase"/>
</dbReference>
<organism evidence="2 3">
    <name type="scientific">Sclerotinia borealis (strain F-4128)</name>
    <dbReference type="NCBI Taxonomy" id="1432307"/>
    <lineage>
        <taxon>Eukaryota</taxon>
        <taxon>Fungi</taxon>
        <taxon>Dikarya</taxon>
        <taxon>Ascomycota</taxon>
        <taxon>Pezizomycotina</taxon>
        <taxon>Leotiomycetes</taxon>
        <taxon>Helotiales</taxon>
        <taxon>Sclerotiniaceae</taxon>
        <taxon>Sclerotinia</taxon>
    </lineage>
</organism>
<reference evidence="2 3" key="1">
    <citation type="journal article" date="2014" name="Genome Announc.">
        <title>Draft genome sequence of Sclerotinia borealis, a psychrophilic plant pathogenic fungus.</title>
        <authorList>
            <person name="Mardanov A.V."/>
            <person name="Beletsky A.V."/>
            <person name="Kadnikov V.V."/>
            <person name="Ignatov A.N."/>
            <person name="Ravin N.V."/>
        </authorList>
    </citation>
    <scope>NUCLEOTIDE SEQUENCE [LARGE SCALE GENOMIC DNA]</scope>
    <source>
        <strain evidence="3">F-4157</strain>
    </source>
</reference>
<keyword evidence="3" id="KW-1185">Reference proteome</keyword>
<comment type="caution">
    <text evidence="2">The sequence shown here is derived from an EMBL/GenBank/DDBJ whole genome shotgun (WGS) entry which is preliminary data.</text>
</comment>
<proteinExistence type="predicted"/>
<dbReference type="PANTHER" id="PTHR21310:SF55">
    <property type="entry name" value="AMINOGLYCOSIDE PHOSPHOTRANSFERASE DOMAIN-CONTAINING PROTEIN"/>
    <property type="match status" value="1"/>
</dbReference>
<dbReference type="EMBL" id="AYSA01000336">
    <property type="protein sequence ID" value="ESZ93188.1"/>
    <property type="molecule type" value="Genomic_DNA"/>
</dbReference>
<evidence type="ECO:0000313" key="3">
    <source>
        <dbReference type="Proteomes" id="UP000019487"/>
    </source>
</evidence>
<dbReference type="SUPFAM" id="SSF56112">
    <property type="entry name" value="Protein kinase-like (PK-like)"/>
    <property type="match status" value="1"/>
</dbReference>
<name>W9CBI9_SCLBF</name>
<dbReference type="PANTHER" id="PTHR21310">
    <property type="entry name" value="AMINOGLYCOSIDE PHOSPHOTRANSFERASE-RELATED-RELATED"/>
    <property type="match status" value="1"/>
</dbReference>
<dbReference type="OrthoDB" id="2906425at2759"/>
<dbReference type="HOGENOM" id="CLU_021768_3_0_1"/>
<dbReference type="Gene3D" id="3.90.1200.10">
    <property type="match status" value="1"/>
</dbReference>
<dbReference type="AlphaFoldDB" id="W9CBI9"/>
<dbReference type="InterPro" id="IPR011009">
    <property type="entry name" value="Kinase-like_dom_sf"/>
</dbReference>
<dbReference type="Proteomes" id="UP000019487">
    <property type="component" value="Unassembled WGS sequence"/>
</dbReference>
<evidence type="ECO:0000313" key="2">
    <source>
        <dbReference type="EMBL" id="ESZ93188.1"/>
    </source>
</evidence>
<dbReference type="CDD" id="cd05120">
    <property type="entry name" value="APH_ChoK_like"/>
    <property type="match status" value="1"/>
</dbReference>
<accession>W9CBI9</accession>